<dbReference type="Proteomes" id="UP000315389">
    <property type="component" value="Unassembled WGS sequence"/>
</dbReference>
<protein>
    <submittedName>
        <fullName evidence="1">Uncharacterized protein</fullName>
    </submittedName>
</protein>
<accession>A0A542ZWW5</accession>
<organism evidence="1 2">
    <name type="scientific">Rarobacter faecitabidus</name>
    <dbReference type="NCBI Taxonomy" id="13243"/>
    <lineage>
        <taxon>Bacteria</taxon>
        <taxon>Bacillati</taxon>
        <taxon>Actinomycetota</taxon>
        <taxon>Actinomycetes</taxon>
        <taxon>Micrococcales</taxon>
        <taxon>Rarobacteraceae</taxon>
        <taxon>Rarobacter</taxon>
    </lineage>
</organism>
<reference evidence="1 2" key="1">
    <citation type="submission" date="2019-06" db="EMBL/GenBank/DDBJ databases">
        <title>Sequencing the genomes of 1000 actinobacteria strains.</title>
        <authorList>
            <person name="Klenk H.-P."/>
        </authorList>
    </citation>
    <scope>NUCLEOTIDE SEQUENCE [LARGE SCALE GENOMIC DNA]</scope>
    <source>
        <strain evidence="1 2">DSM 4813</strain>
    </source>
</reference>
<keyword evidence="2" id="KW-1185">Reference proteome</keyword>
<proteinExistence type="predicted"/>
<evidence type="ECO:0000313" key="1">
    <source>
        <dbReference type="EMBL" id="TQL64838.1"/>
    </source>
</evidence>
<sequence length="231" mass="24495">MAWFSRSRPVDPNWHESWDAATHRVLLHVPFAPASPATSDTAEELSQAIVHAVRAVQAGDVGSSIPDGVTEATVAILVEPERRGLGDLERHTVDILRESLGSSIPLEVAETSVPDVEEDDPDSDPEVGAAELAWDEAAKSLVIKVALPETSIEARVARLMKTAFNSGLAAIASAPAQGLVPDDVRGSETYDLHLILQPGTPQGGRVNAVESTLRGALRKTKVTLCVEFASA</sequence>
<gene>
    <name evidence="1" type="ORF">FB461_1361</name>
</gene>
<dbReference type="EMBL" id="VFOS01000001">
    <property type="protein sequence ID" value="TQL64838.1"/>
    <property type="molecule type" value="Genomic_DNA"/>
</dbReference>
<dbReference type="RefSeq" id="WP_142120072.1">
    <property type="nucleotide sequence ID" value="NZ_BAAASV010000001.1"/>
</dbReference>
<name>A0A542ZWW5_RARFA</name>
<dbReference type="OrthoDB" id="5142080at2"/>
<evidence type="ECO:0000313" key="2">
    <source>
        <dbReference type="Proteomes" id="UP000315389"/>
    </source>
</evidence>
<dbReference type="AlphaFoldDB" id="A0A542ZWW5"/>
<comment type="caution">
    <text evidence="1">The sequence shown here is derived from an EMBL/GenBank/DDBJ whole genome shotgun (WGS) entry which is preliminary data.</text>
</comment>